<dbReference type="OrthoDB" id="5616097at2"/>
<dbReference type="HOGENOM" id="CLU_175559_0_0_10"/>
<protein>
    <recommendedName>
        <fullName evidence="3">DUF493 domain-containing protein</fullName>
    </recommendedName>
</protein>
<dbReference type="eggNOG" id="COG2921">
    <property type="taxonomic scope" value="Bacteria"/>
</dbReference>
<dbReference type="AlphaFoldDB" id="G8QZ52"/>
<dbReference type="Gene3D" id="3.30.70.260">
    <property type="match status" value="1"/>
</dbReference>
<gene>
    <name evidence="1" type="ordered locus">Oweho_0417</name>
</gene>
<evidence type="ECO:0000313" key="2">
    <source>
        <dbReference type="Proteomes" id="UP000005631"/>
    </source>
</evidence>
<dbReference type="InterPro" id="IPR007454">
    <property type="entry name" value="UPF0250_YbeD-like"/>
</dbReference>
<organism evidence="1 2">
    <name type="scientific">Owenweeksia hongkongensis (strain DSM 17368 / CIP 108786 / JCM 12287 / NRRL B-23963 / UST20020801)</name>
    <dbReference type="NCBI Taxonomy" id="926562"/>
    <lineage>
        <taxon>Bacteria</taxon>
        <taxon>Pseudomonadati</taxon>
        <taxon>Bacteroidota</taxon>
        <taxon>Flavobacteriia</taxon>
        <taxon>Flavobacteriales</taxon>
        <taxon>Owenweeksiaceae</taxon>
        <taxon>Owenweeksia</taxon>
    </lineage>
</organism>
<accession>G8QZ52</accession>
<dbReference type="KEGG" id="oho:Oweho_0417"/>
<name>G8QZ52_OWEHD</name>
<evidence type="ECO:0008006" key="3">
    <source>
        <dbReference type="Google" id="ProtNLM"/>
    </source>
</evidence>
<dbReference type="EMBL" id="CP003156">
    <property type="protein sequence ID" value="AEV31435.1"/>
    <property type="molecule type" value="Genomic_DNA"/>
</dbReference>
<evidence type="ECO:0000313" key="1">
    <source>
        <dbReference type="EMBL" id="AEV31435.1"/>
    </source>
</evidence>
<sequence>MDSREEKYEKLKIQLEEGFEWPTLYMFKFIIPADNEKLAQIESLFNSKEAQINTRESSKGNFISVTVKEMMMSPQRVIDRYVESESIEGIISL</sequence>
<dbReference type="STRING" id="926562.Oweho_0417"/>
<dbReference type="SUPFAM" id="SSF117991">
    <property type="entry name" value="YbeD/HP0495-like"/>
    <property type="match status" value="1"/>
</dbReference>
<reference evidence="1 2" key="1">
    <citation type="journal article" date="2012" name="Stand. Genomic Sci.">
        <title>Genome sequence of the orange-pigmented seawater bacterium Owenweeksia hongkongensis type strain (UST20020801(T)).</title>
        <authorList>
            <person name="Riedel T."/>
            <person name="Held B."/>
            <person name="Nolan M."/>
            <person name="Lucas S."/>
            <person name="Lapidus A."/>
            <person name="Tice H."/>
            <person name="Del Rio T.G."/>
            <person name="Cheng J.F."/>
            <person name="Han C."/>
            <person name="Tapia R."/>
            <person name="Goodwin L.A."/>
            <person name="Pitluck S."/>
            <person name="Liolios K."/>
            <person name="Mavromatis K."/>
            <person name="Pagani I."/>
            <person name="Ivanova N."/>
            <person name="Mikhailova N."/>
            <person name="Pati A."/>
            <person name="Chen A."/>
            <person name="Palaniappan K."/>
            <person name="Rohde M."/>
            <person name="Tindall B.J."/>
            <person name="Detter J.C."/>
            <person name="Goker M."/>
            <person name="Woyke T."/>
            <person name="Bristow J."/>
            <person name="Eisen J.A."/>
            <person name="Markowitz V."/>
            <person name="Hugenholtz P."/>
            <person name="Klenk H.P."/>
            <person name="Kyrpides N.C."/>
        </authorList>
    </citation>
    <scope>NUCLEOTIDE SEQUENCE</scope>
    <source>
        <strain evidence="2">DSM 17368 / JCM 12287 / NRRL B-23963</strain>
    </source>
</reference>
<keyword evidence="2" id="KW-1185">Reference proteome</keyword>
<dbReference type="Pfam" id="PF04359">
    <property type="entry name" value="DUF493"/>
    <property type="match status" value="1"/>
</dbReference>
<dbReference type="Proteomes" id="UP000005631">
    <property type="component" value="Chromosome"/>
</dbReference>
<proteinExistence type="predicted"/>
<dbReference type="RefSeq" id="WP_014200796.1">
    <property type="nucleotide sequence ID" value="NC_016599.1"/>
</dbReference>
<dbReference type="InterPro" id="IPR027471">
    <property type="entry name" value="YbeD-like_sf"/>
</dbReference>